<evidence type="ECO:0000313" key="4">
    <source>
        <dbReference type="EMBL" id="KAG9458089.1"/>
    </source>
</evidence>
<dbReference type="Gene3D" id="3.40.50.2000">
    <property type="entry name" value="Glycogen Phosphorylase B"/>
    <property type="match status" value="2"/>
</dbReference>
<name>A0AAV7FBW3_ARIFI</name>
<reference evidence="4 5" key="1">
    <citation type="submission" date="2021-07" db="EMBL/GenBank/DDBJ databases">
        <title>The Aristolochia fimbriata genome: insights into angiosperm evolution, floral development and chemical biosynthesis.</title>
        <authorList>
            <person name="Jiao Y."/>
        </authorList>
    </citation>
    <scope>NUCLEOTIDE SEQUENCE [LARGE SCALE GENOMIC DNA]</scope>
    <source>
        <strain evidence="4">IBCAS-2021</strain>
        <tissue evidence="4">Leaf</tissue>
    </source>
</reference>
<gene>
    <name evidence="4" type="ORF">H6P81_002597</name>
</gene>
<keyword evidence="2" id="KW-0808">Transferase</keyword>
<dbReference type="GO" id="GO:0008194">
    <property type="term" value="F:UDP-glycosyltransferase activity"/>
    <property type="evidence" value="ECO:0007669"/>
    <property type="project" value="InterPro"/>
</dbReference>
<dbReference type="AlphaFoldDB" id="A0AAV7FBW3"/>
<protein>
    <recommendedName>
        <fullName evidence="3">Glycosyltransferase N-terminal domain-containing protein</fullName>
    </recommendedName>
</protein>
<comment type="similarity">
    <text evidence="1">Belongs to the UDP-glycosyltransferase family.</text>
</comment>
<keyword evidence="5" id="KW-1185">Reference proteome</keyword>
<dbReference type="PANTHER" id="PTHR48045:SF21">
    <property type="entry name" value="UDP-GLYCOSYLTRANSFERASE 83A1"/>
    <property type="match status" value="1"/>
</dbReference>
<dbReference type="Pfam" id="PF00201">
    <property type="entry name" value="UDPGT"/>
    <property type="match status" value="1"/>
</dbReference>
<comment type="caution">
    <text evidence="4">The sequence shown here is derived from an EMBL/GenBank/DDBJ whole genome shotgun (WGS) entry which is preliminary data.</text>
</comment>
<proteinExistence type="inferred from homology"/>
<dbReference type="EMBL" id="JAINDJ010000002">
    <property type="protein sequence ID" value="KAG9458089.1"/>
    <property type="molecule type" value="Genomic_DNA"/>
</dbReference>
<dbReference type="Pfam" id="PF26168">
    <property type="entry name" value="Glyco_transf_N"/>
    <property type="match status" value="1"/>
</dbReference>
<organism evidence="4 5">
    <name type="scientific">Aristolochia fimbriata</name>
    <name type="common">White veined hardy Dutchman's pipe vine</name>
    <dbReference type="NCBI Taxonomy" id="158543"/>
    <lineage>
        <taxon>Eukaryota</taxon>
        <taxon>Viridiplantae</taxon>
        <taxon>Streptophyta</taxon>
        <taxon>Embryophyta</taxon>
        <taxon>Tracheophyta</taxon>
        <taxon>Spermatophyta</taxon>
        <taxon>Magnoliopsida</taxon>
        <taxon>Magnoliidae</taxon>
        <taxon>Piperales</taxon>
        <taxon>Aristolochiaceae</taxon>
        <taxon>Aristolochia</taxon>
    </lineage>
</organism>
<evidence type="ECO:0000313" key="5">
    <source>
        <dbReference type="Proteomes" id="UP000825729"/>
    </source>
</evidence>
<dbReference type="InterPro" id="IPR058980">
    <property type="entry name" value="Glyco_transf_N"/>
</dbReference>
<dbReference type="Proteomes" id="UP000825729">
    <property type="component" value="Unassembled WGS sequence"/>
</dbReference>
<dbReference type="SUPFAM" id="SSF53756">
    <property type="entry name" value="UDP-Glycosyltransferase/glycogen phosphorylase"/>
    <property type="match status" value="2"/>
</dbReference>
<feature type="domain" description="Glycosyltransferase N-terminal" evidence="3">
    <location>
        <begin position="7"/>
        <end position="61"/>
    </location>
</feature>
<dbReference type="CDD" id="cd03784">
    <property type="entry name" value="GT1_Gtf-like"/>
    <property type="match status" value="1"/>
</dbReference>
<accession>A0AAV7FBW3</accession>
<evidence type="ECO:0000259" key="3">
    <source>
        <dbReference type="Pfam" id="PF26168"/>
    </source>
</evidence>
<sequence length="217" mass="24147">MGKPHAVVVPFPAQGHVLPLMELSRRLVDRGIRVTVVCSEFDRARMIAALRNKTRGHDDDQGMMIHEIFIATVPDGLEAEEEYDRGEVGSLCRPNLLSGDHQVSESSSFVYPEAFLARLGTGGKIVSWAPQQKVLAHPAIGCFVSHCGWNSTTEGLSNGVPFLCWPYFGDQILNKKYVCEVWRIGVELEADEDGIITCEVIQKKVQDLLRDEGLKRL</sequence>
<evidence type="ECO:0000256" key="2">
    <source>
        <dbReference type="ARBA" id="ARBA00022679"/>
    </source>
</evidence>
<evidence type="ECO:0000256" key="1">
    <source>
        <dbReference type="ARBA" id="ARBA00009995"/>
    </source>
</evidence>
<dbReference type="InterPro" id="IPR002213">
    <property type="entry name" value="UDP_glucos_trans"/>
</dbReference>
<dbReference type="PANTHER" id="PTHR48045">
    <property type="entry name" value="UDP-GLYCOSYLTRANSFERASE 72B1"/>
    <property type="match status" value="1"/>
</dbReference>